<dbReference type="OrthoDB" id="506431at2759"/>
<sequence length="180" mass="19763">MARHPDFQSLWCQQLLAAPSTTDIRDSAFDFQRDDTTNALFRQTLYNGKAVKAHISFRRPCQDFNALEGVEECNLISVGPGVDGKTGRAHGGFNALVLDQLTGSCAYFHAGPNPIPPATARLEVEYKAPISTPCVVFARAWATKKERRKIWVKGVIEDGQGKVLASGEALYITARPESKL</sequence>
<dbReference type="InterPro" id="IPR006683">
    <property type="entry name" value="Thioestr_dom"/>
</dbReference>
<dbReference type="Proteomes" id="UP000194280">
    <property type="component" value="Unassembled WGS sequence"/>
</dbReference>
<keyword evidence="3" id="KW-1185">Reference proteome</keyword>
<protein>
    <recommendedName>
        <fullName evidence="1">Thioesterase domain-containing protein</fullName>
    </recommendedName>
</protein>
<evidence type="ECO:0000313" key="3">
    <source>
        <dbReference type="Proteomes" id="UP000194280"/>
    </source>
</evidence>
<dbReference type="AlphaFoldDB" id="A0A1Z5T4H8"/>
<dbReference type="VEuPathDB" id="FungiDB:BTJ68_10929"/>
<proteinExistence type="predicted"/>
<dbReference type="Pfam" id="PF03061">
    <property type="entry name" value="4HBT"/>
    <property type="match status" value="1"/>
</dbReference>
<evidence type="ECO:0000313" key="2">
    <source>
        <dbReference type="EMBL" id="OTA30868.1"/>
    </source>
</evidence>
<dbReference type="STRING" id="1157616.A0A1Z5T4H8"/>
<name>A0A1Z5T4H8_HORWE</name>
<dbReference type="EMBL" id="MUNK01000128">
    <property type="protein sequence ID" value="OTA30868.1"/>
    <property type="molecule type" value="Genomic_DNA"/>
</dbReference>
<dbReference type="InterPro" id="IPR052061">
    <property type="entry name" value="PTE-AB_protein"/>
</dbReference>
<evidence type="ECO:0000259" key="1">
    <source>
        <dbReference type="Pfam" id="PF03061"/>
    </source>
</evidence>
<gene>
    <name evidence="2" type="ORF">BTJ68_10929</name>
</gene>
<comment type="caution">
    <text evidence="2">The sequence shown here is derived from an EMBL/GenBank/DDBJ whole genome shotgun (WGS) entry which is preliminary data.</text>
</comment>
<dbReference type="Gene3D" id="3.10.129.10">
    <property type="entry name" value="Hotdog Thioesterase"/>
    <property type="match status" value="1"/>
</dbReference>
<dbReference type="PANTHER" id="PTHR47260">
    <property type="entry name" value="UPF0644 PROTEIN PB2B4.06"/>
    <property type="match status" value="1"/>
</dbReference>
<organism evidence="2 3">
    <name type="scientific">Hortaea werneckii EXF-2000</name>
    <dbReference type="NCBI Taxonomy" id="1157616"/>
    <lineage>
        <taxon>Eukaryota</taxon>
        <taxon>Fungi</taxon>
        <taxon>Dikarya</taxon>
        <taxon>Ascomycota</taxon>
        <taxon>Pezizomycotina</taxon>
        <taxon>Dothideomycetes</taxon>
        <taxon>Dothideomycetidae</taxon>
        <taxon>Mycosphaerellales</taxon>
        <taxon>Teratosphaeriaceae</taxon>
        <taxon>Hortaea</taxon>
    </lineage>
</organism>
<dbReference type="PANTHER" id="PTHR47260:SF3">
    <property type="entry name" value="THIOESTERASE FAMILY PROTEIN (AFU_ORTHOLOGUE AFUA_7G03960)"/>
    <property type="match status" value="1"/>
</dbReference>
<accession>A0A1Z5T4H8</accession>
<dbReference type="InterPro" id="IPR029069">
    <property type="entry name" value="HotDog_dom_sf"/>
</dbReference>
<feature type="domain" description="Thioesterase" evidence="1">
    <location>
        <begin position="87"/>
        <end position="164"/>
    </location>
</feature>
<dbReference type="CDD" id="cd03443">
    <property type="entry name" value="PaaI_thioesterase"/>
    <property type="match status" value="1"/>
</dbReference>
<dbReference type="SUPFAM" id="SSF54637">
    <property type="entry name" value="Thioesterase/thiol ester dehydrase-isomerase"/>
    <property type="match status" value="1"/>
</dbReference>
<dbReference type="InParanoid" id="A0A1Z5T4H8"/>
<reference evidence="2 3" key="1">
    <citation type="submission" date="2017-01" db="EMBL/GenBank/DDBJ databases">
        <title>The recent genome duplication of the halophilic yeast Hortaea werneckii: insights from long-read sequencing.</title>
        <authorList>
            <person name="Sinha S."/>
            <person name="Flibotte S."/>
            <person name="Neira M."/>
            <person name="Lenassi M."/>
            <person name="Gostincar C."/>
            <person name="Stajich J.E."/>
            <person name="Nislow C.E."/>
        </authorList>
    </citation>
    <scope>NUCLEOTIDE SEQUENCE [LARGE SCALE GENOMIC DNA]</scope>
    <source>
        <strain evidence="2 3">EXF-2000</strain>
    </source>
</reference>